<dbReference type="Proteomes" id="UP000288216">
    <property type="component" value="Unassembled WGS sequence"/>
</dbReference>
<organism evidence="1 2">
    <name type="scientific">Scyliorhinus torazame</name>
    <name type="common">Cloudy catshark</name>
    <name type="synonym">Catulus torazame</name>
    <dbReference type="NCBI Taxonomy" id="75743"/>
    <lineage>
        <taxon>Eukaryota</taxon>
        <taxon>Metazoa</taxon>
        <taxon>Chordata</taxon>
        <taxon>Craniata</taxon>
        <taxon>Vertebrata</taxon>
        <taxon>Chondrichthyes</taxon>
        <taxon>Elasmobranchii</taxon>
        <taxon>Galeomorphii</taxon>
        <taxon>Galeoidea</taxon>
        <taxon>Carcharhiniformes</taxon>
        <taxon>Scyliorhinidae</taxon>
        <taxon>Scyliorhinus</taxon>
    </lineage>
</organism>
<reference evidence="1 2" key="1">
    <citation type="journal article" date="2018" name="Nat. Ecol. Evol.">
        <title>Shark genomes provide insights into elasmobranch evolution and the origin of vertebrates.</title>
        <authorList>
            <person name="Hara Y"/>
            <person name="Yamaguchi K"/>
            <person name="Onimaru K"/>
            <person name="Kadota M"/>
            <person name="Koyanagi M"/>
            <person name="Keeley SD"/>
            <person name="Tatsumi K"/>
            <person name="Tanaka K"/>
            <person name="Motone F"/>
            <person name="Kageyama Y"/>
            <person name="Nozu R"/>
            <person name="Adachi N"/>
            <person name="Nishimura O"/>
            <person name="Nakagawa R"/>
            <person name="Tanegashima C"/>
            <person name="Kiyatake I"/>
            <person name="Matsumoto R"/>
            <person name="Murakumo K"/>
            <person name="Nishida K"/>
            <person name="Terakita A"/>
            <person name="Kuratani S"/>
            <person name="Sato K"/>
            <person name="Hyodo S Kuraku.S."/>
        </authorList>
    </citation>
    <scope>NUCLEOTIDE SEQUENCE [LARGE SCALE GENOMIC DNA]</scope>
</reference>
<sequence>MRSPGSDLEHAQCHFDGMSLSHGEAVQEGAAEEWSPGVQEELMTGRCFSHSSASDIFPAAGSSWRFQY</sequence>
<evidence type="ECO:0000313" key="1">
    <source>
        <dbReference type="EMBL" id="GCB61402.1"/>
    </source>
</evidence>
<evidence type="ECO:0000313" key="2">
    <source>
        <dbReference type="Proteomes" id="UP000288216"/>
    </source>
</evidence>
<protein>
    <submittedName>
        <fullName evidence="1">Uncharacterized protein</fullName>
    </submittedName>
</protein>
<keyword evidence="2" id="KW-1185">Reference proteome</keyword>
<dbReference type="AlphaFoldDB" id="A0A401NKM2"/>
<name>A0A401NKM2_SCYTO</name>
<proteinExistence type="predicted"/>
<accession>A0A401NKM2</accession>
<comment type="caution">
    <text evidence="1">The sequence shown here is derived from an EMBL/GenBank/DDBJ whole genome shotgun (WGS) entry which is preliminary data.</text>
</comment>
<gene>
    <name evidence="1" type="ORF">scyTo_0011309</name>
</gene>
<dbReference type="EMBL" id="BFAA01005087">
    <property type="protein sequence ID" value="GCB61402.1"/>
    <property type="molecule type" value="Genomic_DNA"/>
</dbReference>